<feature type="compositionally biased region" description="Polar residues" evidence="1">
    <location>
        <begin position="1"/>
        <end position="10"/>
    </location>
</feature>
<feature type="region of interest" description="Disordered" evidence="1">
    <location>
        <begin position="1"/>
        <end position="48"/>
    </location>
</feature>
<keyword evidence="3" id="KW-1185">Reference proteome</keyword>
<evidence type="ECO:0000256" key="1">
    <source>
        <dbReference type="SAM" id="MobiDB-lite"/>
    </source>
</evidence>
<protein>
    <submittedName>
        <fullName evidence="2">Uncharacterized protein</fullName>
    </submittedName>
</protein>
<dbReference type="EMBL" id="CCYA01000270">
    <property type="protein sequence ID" value="CEH18373.1"/>
    <property type="molecule type" value="Genomic_DNA"/>
</dbReference>
<evidence type="ECO:0000313" key="3">
    <source>
        <dbReference type="Proteomes" id="UP000054845"/>
    </source>
</evidence>
<dbReference type="Proteomes" id="UP000054845">
    <property type="component" value="Unassembled WGS sequence"/>
</dbReference>
<sequence>MRTSRRSAPTSAFGMRSPTRPSRGSDGNRPPNRDAHTPIDIHASSSDEDTALSRRRLLTLYDDPVHFRHILQLQNVKNRGWEYKTAIVKQRRTRNFRAAGQGISNVLIEDAKSHEIWRSACDRGRSTVCRRNAERSSLFEFRGSSKSSPISIPRARAWSLVQDCSVAIWAHVVGK</sequence>
<name>A0A0P1BPX0_9BASI</name>
<evidence type="ECO:0000313" key="2">
    <source>
        <dbReference type="EMBL" id="CEH18373.1"/>
    </source>
</evidence>
<organism evidence="2 3">
    <name type="scientific">Ceraceosorus bombacis</name>
    <dbReference type="NCBI Taxonomy" id="401625"/>
    <lineage>
        <taxon>Eukaryota</taxon>
        <taxon>Fungi</taxon>
        <taxon>Dikarya</taxon>
        <taxon>Basidiomycota</taxon>
        <taxon>Ustilaginomycotina</taxon>
        <taxon>Exobasidiomycetes</taxon>
        <taxon>Ceraceosorales</taxon>
        <taxon>Ceraceosoraceae</taxon>
        <taxon>Ceraceosorus</taxon>
    </lineage>
</organism>
<dbReference type="AlphaFoldDB" id="A0A0P1BPX0"/>
<reference evidence="3" key="1">
    <citation type="submission" date="2014-09" db="EMBL/GenBank/DDBJ databases">
        <authorList>
            <person name="Sharma Rahul"/>
            <person name="Thines Marco"/>
        </authorList>
    </citation>
    <scope>NUCLEOTIDE SEQUENCE [LARGE SCALE GENOMIC DNA]</scope>
</reference>
<proteinExistence type="predicted"/>
<accession>A0A0P1BPX0</accession>